<evidence type="ECO:0008006" key="11">
    <source>
        <dbReference type="Google" id="ProtNLM"/>
    </source>
</evidence>
<keyword evidence="6" id="KW-0675">Receptor</keyword>
<dbReference type="PANTHER" id="PTHR21143:SF133">
    <property type="entry name" value="GUSTATORY AND PHEROMONE RECEPTOR 32A-RELATED"/>
    <property type="match status" value="1"/>
</dbReference>
<keyword evidence="2" id="KW-1003">Cell membrane</keyword>
<keyword evidence="3 7" id="KW-0812">Transmembrane</keyword>
<feature type="chain" id="PRO_5035188309" description="Gustatory receptor" evidence="8">
    <location>
        <begin position="27"/>
        <end position="782"/>
    </location>
</feature>
<dbReference type="GO" id="GO:0050909">
    <property type="term" value="P:sensory perception of taste"/>
    <property type="evidence" value="ECO:0007669"/>
    <property type="project" value="InterPro"/>
</dbReference>
<dbReference type="InterPro" id="IPR013604">
    <property type="entry name" value="7TM_chemorcpt"/>
</dbReference>
<evidence type="ECO:0000256" key="2">
    <source>
        <dbReference type="ARBA" id="ARBA00022475"/>
    </source>
</evidence>
<gene>
    <name evidence="9" type="ORF">DGAL_LOCUS8716</name>
</gene>
<organism evidence="9 10">
    <name type="scientific">Daphnia galeata</name>
    <dbReference type="NCBI Taxonomy" id="27404"/>
    <lineage>
        <taxon>Eukaryota</taxon>
        <taxon>Metazoa</taxon>
        <taxon>Ecdysozoa</taxon>
        <taxon>Arthropoda</taxon>
        <taxon>Crustacea</taxon>
        <taxon>Branchiopoda</taxon>
        <taxon>Diplostraca</taxon>
        <taxon>Cladocera</taxon>
        <taxon>Anomopoda</taxon>
        <taxon>Daphniidae</taxon>
        <taxon>Daphnia</taxon>
    </lineage>
</organism>
<protein>
    <recommendedName>
        <fullName evidence="11">Gustatory receptor</fullName>
    </recommendedName>
</protein>
<dbReference type="PANTHER" id="PTHR21143">
    <property type="entry name" value="INVERTEBRATE GUSTATORY RECEPTOR"/>
    <property type="match status" value="1"/>
</dbReference>
<evidence type="ECO:0000256" key="6">
    <source>
        <dbReference type="ARBA" id="ARBA00023170"/>
    </source>
</evidence>
<evidence type="ECO:0000256" key="1">
    <source>
        <dbReference type="ARBA" id="ARBA00004651"/>
    </source>
</evidence>
<keyword evidence="5 7" id="KW-0472">Membrane</keyword>
<dbReference type="GO" id="GO:0008049">
    <property type="term" value="P:male courtship behavior"/>
    <property type="evidence" value="ECO:0007669"/>
    <property type="project" value="TreeGrafter"/>
</dbReference>
<feature type="transmembrane region" description="Helical" evidence="7">
    <location>
        <begin position="438"/>
        <end position="458"/>
    </location>
</feature>
<evidence type="ECO:0000256" key="4">
    <source>
        <dbReference type="ARBA" id="ARBA00022989"/>
    </source>
</evidence>
<comment type="caution">
    <text evidence="9">The sequence shown here is derived from an EMBL/GenBank/DDBJ whole genome shotgun (WGS) entry which is preliminary data.</text>
</comment>
<dbReference type="GO" id="GO:0030425">
    <property type="term" value="C:dendrite"/>
    <property type="evidence" value="ECO:0007669"/>
    <property type="project" value="TreeGrafter"/>
</dbReference>
<keyword evidence="10" id="KW-1185">Reference proteome</keyword>
<dbReference type="OrthoDB" id="10335102at2759"/>
<evidence type="ECO:0000256" key="7">
    <source>
        <dbReference type="SAM" id="Phobius"/>
    </source>
</evidence>
<comment type="subcellular location">
    <subcellularLocation>
        <location evidence="1">Cell membrane</location>
        <topology evidence="1">Multi-pass membrane protein</topology>
    </subcellularLocation>
</comment>
<feature type="transmembrane region" description="Helical" evidence="7">
    <location>
        <begin position="655"/>
        <end position="674"/>
    </location>
</feature>
<keyword evidence="8" id="KW-0732">Signal</keyword>
<name>A0A8J2RYF2_9CRUS</name>
<evidence type="ECO:0000256" key="3">
    <source>
        <dbReference type="ARBA" id="ARBA00022692"/>
    </source>
</evidence>
<evidence type="ECO:0000256" key="5">
    <source>
        <dbReference type="ARBA" id="ARBA00023136"/>
    </source>
</evidence>
<feature type="transmembrane region" description="Helical" evidence="7">
    <location>
        <begin position="538"/>
        <end position="558"/>
    </location>
</feature>
<dbReference type="AlphaFoldDB" id="A0A8J2RYF2"/>
<dbReference type="GO" id="GO:0005886">
    <property type="term" value="C:plasma membrane"/>
    <property type="evidence" value="ECO:0007669"/>
    <property type="project" value="UniProtKB-SubCell"/>
</dbReference>
<evidence type="ECO:0000313" key="10">
    <source>
        <dbReference type="Proteomes" id="UP000789390"/>
    </source>
</evidence>
<dbReference type="Pfam" id="PF08395">
    <property type="entry name" value="7tm_7"/>
    <property type="match status" value="1"/>
</dbReference>
<evidence type="ECO:0000313" key="9">
    <source>
        <dbReference type="EMBL" id="CAH0105658.1"/>
    </source>
</evidence>
<dbReference type="GO" id="GO:0043025">
    <property type="term" value="C:neuronal cell body"/>
    <property type="evidence" value="ECO:0007669"/>
    <property type="project" value="TreeGrafter"/>
</dbReference>
<dbReference type="GO" id="GO:0030424">
    <property type="term" value="C:axon"/>
    <property type="evidence" value="ECO:0007669"/>
    <property type="project" value="TreeGrafter"/>
</dbReference>
<feature type="transmembrane region" description="Helical" evidence="7">
    <location>
        <begin position="686"/>
        <end position="706"/>
    </location>
</feature>
<feature type="signal peptide" evidence="8">
    <location>
        <begin position="1"/>
        <end position="26"/>
    </location>
</feature>
<dbReference type="GO" id="GO:0007635">
    <property type="term" value="P:chemosensory behavior"/>
    <property type="evidence" value="ECO:0007669"/>
    <property type="project" value="TreeGrafter"/>
</dbReference>
<proteinExistence type="predicted"/>
<dbReference type="Proteomes" id="UP000789390">
    <property type="component" value="Unassembled WGS sequence"/>
</dbReference>
<evidence type="ECO:0000256" key="8">
    <source>
        <dbReference type="SAM" id="SignalP"/>
    </source>
</evidence>
<accession>A0A8J2RYF2</accession>
<dbReference type="EMBL" id="CAKKLH010000192">
    <property type="protein sequence ID" value="CAH0105658.1"/>
    <property type="molecule type" value="Genomic_DNA"/>
</dbReference>
<keyword evidence="4 7" id="KW-1133">Transmembrane helix</keyword>
<reference evidence="9" key="1">
    <citation type="submission" date="2021-11" db="EMBL/GenBank/DDBJ databases">
        <authorList>
            <person name="Schell T."/>
        </authorList>
    </citation>
    <scope>NUCLEOTIDE SEQUENCE</scope>
    <source>
        <strain evidence="9">M5</strain>
    </source>
</reference>
<feature type="transmembrane region" description="Helical" evidence="7">
    <location>
        <begin position="578"/>
        <end position="601"/>
    </location>
</feature>
<sequence length="782" mass="86238">MSKVIVATFLSLFLVTASWLWSGIEGHPTPNNLHPFVVSAGDDEIRQLRELHHRPLMISDVGHRQLLHHQTIDFIQMPKIVKRSVMQPDILINITERQSRGESSDDPDDFKVVAVENELNQLSETVNSIGNNLTNNNIVGPAAAAGNQSSGTKFWGVAKSVDGNEDYVSFQDSPLLLLPEKTSNETLAQFFGITNIYVGQPNNNNNKLINKKQSELITGPDAIVVPDCPVCPSAATTNTVVECPIITQLPEHIILTVTACESFGSSLGTCSVASIAPSGTIFVLFSSSSSSSIKRSSGSSGISKGFARYLKKNKKNGNNNNNNSPIVATAVIGVVASAPNTKVKMTCPYIPTDVTVTTQNGPVLPYKPREEAGFIQLIVTGTLSSEKYTMACVWSSSPIEESLWPLIVWMKLFGFQMGPIDKKITGLSSNRRRQSVCLLLIGSLMVLSTVGLHCTSFVRGIVRLKANGLGPDGTNLSTANLINIGIEHLNYTCVLVGVHAGFFVASLTGNWKSLWDAFQLIQENLNFKSSFYHKCRKIVIVGFSLLFLDCVIHVFVSIQSSYWDMGVMRPLAIVLANISRTAVMSVYFLFCVLTRIITLVFQGLNEQIDYLDEAKKFAPFYSTRILNVRLEKWRRNHALACTLVQLVNSSLGLEMLMTIVNVFVTFITTAFEIVRSMRDYEPVPFLFFYIFVKKFILLIVIIYEPYRLQSEAGRTAASIRSLQPLTSDLFTQIKLNTVVMEVTHAGPKITAMEFFDINLRLLPTLLGSALTYVAILCQASST</sequence>